<keyword evidence="5 9" id="KW-0067">ATP-binding</keyword>
<evidence type="ECO:0000256" key="5">
    <source>
        <dbReference type="ARBA" id="ARBA00022840"/>
    </source>
</evidence>
<evidence type="ECO:0000313" key="13">
    <source>
        <dbReference type="Proteomes" id="UP000887575"/>
    </source>
</evidence>
<feature type="region of interest" description="Disordered" evidence="10">
    <location>
        <begin position="926"/>
        <end position="958"/>
    </location>
</feature>
<proteinExistence type="inferred from homology"/>
<dbReference type="Gene3D" id="3.90.740.10">
    <property type="entry name" value="Valyl/Leucyl/Isoleucyl-tRNA synthetase, editing domain"/>
    <property type="match status" value="1"/>
</dbReference>
<dbReference type="InterPro" id="IPR002300">
    <property type="entry name" value="aa-tRNA-synth_Ia"/>
</dbReference>
<evidence type="ECO:0000256" key="2">
    <source>
        <dbReference type="ARBA" id="ARBA00013169"/>
    </source>
</evidence>
<dbReference type="NCBIfam" id="TIGR00422">
    <property type="entry name" value="valS"/>
    <property type="match status" value="1"/>
</dbReference>
<dbReference type="InterPro" id="IPR009008">
    <property type="entry name" value="Val/Leu/Ile-tRNA-synth_edit"/>
</dbReference>
<evidence type="ECO:0000256" key="7">
    <source>
        <dbReference type="ARBA" id="ARBA00023146"/>
    </source>
</evidence>
<dbReference type="PANTHER" id="PTHR11946">
    <property type="entry name" value="VALYL-TRNA SYNTHETASES"/>
    <property type="match status" value="1"/>
</dbReference>
<dbReference type="InterPro" id="IPR013155">
    <property type="entry name" value="M/V/L/I-tRNA-synth_anticd-bd"/>
</dbReference>
<dbReference type="CDD" id="cd00817">
    <property type="entry name" value="ValRS_core"/>
    <property type="match status" value="1"/>
</dbReference>
<dbReference type="GO" id="GO:0005524">
    <property type="term" value="F:ATP binding"/>
    <property type="evidence" value="ECO:0007669"/>
    <property type="project" value="UniProtKB-KW"/>
</dbReference>
<dbReference type="PRINTS" id="PR00986">
    <property type="entry name" value="TRNASYNTHVAL"/>
</dbReference>
<feature type="compositionally biased region" description="Basic and acidic residues" evidence="10">
    <location>
        <begin position="928"/>
        <end position="943"/>
    </location>
</feature>
<dbReference type="SUPFAM" id="SSF52374">
    <property type="entry name" value="Nucleotidylyl transferase"/>
    <property type="match status" value="1"/>
</dbReference>
<evidence type="ECO:0000256" key="9">
    <source>
        <dbReference type="RuleBase" id="RU363035"/>
    </source>
</evidence>
<evidence type="ECO:0000256" key="6">
    <source>
        <dbReference type="ARBA" id="ARBA00022917"/>
    </source>
</evidence>
<comment type="similarity">
    <text evidence="1 9">Belongs to the class-I aminoacyl-tRNA synthetase family.</text>
</comment>
<evidence type="ECO:0000313" key="14">
    <source>
        <dbReference type="WBParaSite" id="MBELARI_LOCUS18643"/>
    </source>
</evidence>
<dbReference type="Gene3D" id="3.40.50.620">
    <property type="entry name" value="HUPs"/>
    <property type="match status" value="2"/>
</dbReference>
<feature type="compositionally biased region" description="Basic and acidic residues" evidence="10">
    <location>
        <begin position="949"/>
        <end position="958"/>
    </location>
</feature>
<dbReference type="Pfam" id="PF08264">
    <property type="entry name" value="Anticodon_1"/>
    <property type="match status" value="1"/>
</dbReference>
<dbReference type="PANTHER" id="PTHR11946:SF111">
    <property type="entry name" value="VALINE--TRNA LIGASE"/>
    <property type="match status" value="1"/>
</dbReference>
<evidence type="ECO:0000256" key="1">
    <source>
        <dbReference type="ARBA" id="ARBA00005594"/>
    </source>
</evidence>
<dbReference type="GO" id="GO:0004832">
    <property type="term" value="F:valine-tRNA ligase activity"/>
    <property type="evidence" value="ECO:0007669"/>
    <property type="project" value="UniProtKB-EC"/>
</dbReference>
<dbReference type="GO" id="GO:0005829">
    <property type="term" value="C:cytosol"/>
    <property type="evidence" value="ECO:0007669"/>
    <property type="project" value="TreeGrafter"/>
</dbReference>
<evidence type="ECO:0000256" key="4">
    <source>
        <dbReference type="ARBA" id="ARBA00022741"/>
    </source>
</evidence>
<keyword evidence="7 9" id="KW-0030">Aminoacyl-tRNA synthetase</keyword>
<protein>
    <recommendedName>
        <fullName evidence="2">valine--tRNA ligase</fullName>
        <ecNumber evidence="2">6.1.1.9</ecNumber>
    </recommendedName>
    <alternativeName>
        <fullName evidence="8">Valyl-tRNA synthetase</fullName>
    </alternativeName>
</protein>
<keyword evidence="6 9" id="KW-0648">Protein biosynthesis</keyword>
<dbReference type="SUPFAM" id="SSF47323">
    <property type="entry name" value="Anticodon-binding domain of a subclass of class I aminoacyl-tRNA synthetases"/>
    <property type="match status" value="1"/>
</dbReference>
<dbReference type="EC" id="6.1.1.9" evidence="2"/>
<keyword evidence="4 9" id="KW-0547">Nucleotide-binding</keyword>
<evidence type="ECO:0000256" key="10">
    <source>
        <dbReference type="SAM" id="MobiDB-lite"/>
    </source>
</evidence>
<dbReference type="InterPro" id="IPR033705">
    <property type="entry name" value="Anticodon_Ia_Val"/>
</dbReference>
<dbReference type="AlphaFoldDB" id="A0AAF3EWS7"/>
<dbReference type="Pfam" id="PF00133">
    <property type="entry name" value="tRNA-synt_1"/>
    <property type="match status" value="1"/>
</dbReference>
<dbReference type="InterPro" id="IPR009080">
    <property type="entry name" value="tRNAsynth_Ia_anticodon-bd"/>
</dbReference>
<keyword evidence="3 9" id="KW-0436">Ligase</keyword>
<sequence length="978" mass="111038">MAWKRQKLLARLHDRGCSTQPGSNSKFDVSLVNANYVDKAQRAAQAHLKRDNVAFRMVLPPPNVTGQLHLGHALTVTVEDAIVRQQRLLGRSTQWIPGFDHAGIATQSVVEKMLWKEKRLRRIDLSREEFVEECKKWAKRNSNQIAEQLKRLGASLDWTSQYYTLDERFSRAVSEAFCRLHEDGLIARGKQFVHWCPSLQTALSDQEVNRVEAGRISIPSSNGGTRSIEAGVMYKVCYGTMDNKWTVEVGTTRPETCFADVALAVHPDDPRHAHLIHTLVQHPLLDRQMPVIADRAVLIDKGTGIVKLTPEHDRLDADIVSRHLDEITTLTSSCINEHGLITPGTYPKFDGLDRFDARNEVIKLLQDLNRGGTKMKHENAQVMICSRSGDVIEPRLMKQWNLDVKPLHLAALQAIERGKLKIAPMGQTQRVIDWLENTDPWCLSRQLYWGHRIPAFTTGDVTDESEWTIARDSNKAATTLGCHVEDLRQESDVLDTWFSSSLVPLVVSGWCSSSTSTTIPHFTSPPLNIMETGHDIIGFWVTRMIAMTLHLTNGTLPFSNVFLHGLVRDSSGRKMSKSLGNVIDPLDVLDGISLEQMLKRLDESNLDKQEIGLAKEDLRKNYPNGIPKSGADALRFALLRHDVSATDVPIAVSQLVDEGLRFCNKLWNLTNYVLILHNSSTRNFTDIFTNETDLWLLSRLHGTLIAINDHMEKLSLSNAFLALFDFLIGDLCDVYLETTKKYLWSKDQARINEVCSVLNHVLPRSLAQLSIFMPFAAQAMYERTKTLNDCDFYDFILKQEPNRVNPALDTQMRFTLSIVSTIRSLRAQLNLPKTISFDGFLRSNESSPIHPLFNELNSLCGLRLLQEQPSSSKEYVIYPVHGYDVQLNIKIQDEHREEFNRLLEKQNEHINQRIEKQTEVVKGANQMAERDANDPKAKSDKKERSARRAKSEMMKLEGLRAESKRLQTLVDKQKNLIK</sequence>
<dbReference type="NCBIfam" id="NF004349">
    <property type="entry name" value="PRK05729.1"/>
    <property type="match status" value="1"/>
</dbReference>
<evidence type="ECO:0000259" key="11">
    <source>
        <dbReference type="Pfam" id="PF00133"/>
    </source>
</evidence>
<feature type="domain" description="Aminoacyl-tRNA synthetase class Ia" evidence="11">
    <location>
        <begin position="47"/>
        <end position="644"/>
    </location>
</feature>
<dbReference type="GO" id="GO:0002161">
    <property type="term" value="F:aminoacyl-tRNA deacylase activity"/>
    <property type="evidence" value="ECO:0007669"/>
    <property type="project" value="InterPro"/>
</dbReference>
<dbReference type="InterPro" id="IPR001412">
    <property type="entry name" value="aa-tRNA-synth_I_CS"/>
</dbReference>
<dbReference type="PROSITE" id="PS00178">
    <property type="entry name" value="AA_TRNA_LIGASE_I"/>
    <property type="match status" value="1"/>
</dbReference>
<organism evidence="13 14">
    <name type="scientific">Mesorhabditis belari</name>
    <dbReference type="NCBI Taxonomy" id="2138241"/>
    <lineage>
        <taxon>Eukaryota</taxon>
        <taxon>Metazoa</taxon>
        <taxon>Ecdysozoa</taxon>
        <taxon>Nematoda</taxon>
        <taxon>Chromadorea</taxon>
        <taxon>Rhabditida</taxon>
        <taxon>Rhabditina</taxon>
        <taxon>Rhabditomorpha</taxon>
        <taxon>Rhabditoidea</taxon>
        <taxon>Rhabditidae</taxon>
        <taxon>Mesorhabditinae</taxon>
        <taxon>Mesorhabditis</taxon>
    </lineage>
</organism>
<dbReference type="Proteomes" id="UP000887575">
    <property type="component" value="Unassembled WGS sequence"/>
</dbReference>
<keyword evidence="13" id="KW-1185">Reference proteome</keyword>
<dbReference type="CDD" id="cd07962">
    <property type="entry name" value="Anticodon_Ia_Val"/>
    <property type="match status" value="1"/>
</dbReference>
<reference evidence="14" key="1">
    <citation type="submission" date="2024-02" db="UniProtKB">
        <authorList>
            <consortium name="WormBaseParasite"/>
        </authorList>
    </citation>
    <scope>IDENTIFICATION</scope>
</reference>
<evidence type="ECO:0000256" key="8">
    <source>
        <dbReference type="ARBA" id="ARBA00029936"/>
    </source>
</evidence>
<dbReference type="Gene3D" id="1.10.730.10">
    <property type="entry name" value="Isoleucyl-tRNA Synthetase, Domain 1"/>
    <property type="match status" value="1"/>
</dbReference>
<accession>A0AAF3EWS7</accession>
<dbReference type="InterPro" id="IPR014729">
    <property type="entry name" value="Rossmann-like_a/b/a_fold"/>
</dbReference>
<dbReference type="InterPro" id="IPR002303">
    <property type="entry name" value="Valyl-tRNA_ligase"/>
</dbReference>
<evidence type="ECO:0000256" key="3">
    <source>
        <dbReference type="ARBA" id="ARBA00022598"/>
    </source>
</evidence>
<evidence type="ECO:0000259" key="12">
    <source>
        <dbReference type="Pfam" id="PF08264"/>
    </source>
</evidence>
<dbReference type="GO" id="GO:0006438">
    <property type="term" value="P:valyl-tRNA aminoacylation"/>
    <property type="evidence" value="ECO:0007669"/>
    <property type="project" value="InterPro"/>
</dbReference>
<name>A0AAF3EWS7_9BILA</name>
<dbReference type="WBParaSite" id="MBELARI_LOCUS18643">
    <property type="protein sequence ID" value="MBELARI_LOCUS18643"/>
    <property type="gene ID" value="MBELARI_LOCUS18643"/>
</dbReference>
<dbReference type="SUPFAM" id="SSF50677">
    <property type="entry name" value="ValRS/IleRS/LeuRS editing domain"/>
    <property type="match status" value="1"/>
</dbReference>
<feature type="domain" description="Methionyl/Valyl/Leucyl/Isoleucyl-tRNA synthetase anticodon-binding" evidence="12">
    <location>
        <begin position="693"/>
        <end position="834"/>
    </location>
</feature>